<dbReference type="AlphaFoldDB" id="A0A9W6GSU0"/>
<organism evidence="7 8">
    <name type="scientific">Methylocystis echinoides</name>
    <dbReference type="NCBI Taxonomy" id="29468"/>
    <lineage>
        <taxon>Bacteria</taxon>
        <taxon>Pseudomonadati</taxon>
        <taxon>Pseudomonadota</taxon>
        <taxon>Alphaproteobacteria</taxon>
        <taxon>Hyphomicrobiales</taxon>
        <taxon>Methylocystaceae</taxon>
        <taxon>Methylocystis</taxon>
    </lineage>
</organism>
<evidence type="ECO:0000256" key="2">
    <source>
        <dbReference type="ARBA" id="ARBA00005001"/>
    </source>
</evidence>
<comment type="caution">
    <text evidence="7">The sequence shown here is derived from an EMBL/GenBank/DDBJ whole genome shotgun (WGS) entry which is preliminary data.</text>
</comment>
<feature type="domain" description="Glucan biosynthesis periplasmic MdoG C-terminal" evidence="6">
    <location>
        <begin position="33"/>
        <end position="503"/>
    </location>
</feature>
<dbReference type="PIRSF" id="PIRSF006281">
    <property type="entry name" value="MdoG"/>
    <property type="match status" value="1"/>
</dbReference>
<dbReference type="Pfam" id="PF04349">
    <property type="entry name" value="MdoG"/>
    <property type="match status" value="1"/>
</dbReference>
<dbReference type="InterPro" id="IPR014718">
    <property type="entry name" value="GH-type_carb-bd"/>
</dbReference>
<dbReference type="Proteomes" id="UP001144323">
    <property type="component" value="Unassembled WGS sequence"/>
</dbReference>
<feature type="chain" id="PRO_5040956137" evidence="5">
    <location>
        <begin position="20"/>
        <end position="505"/>
    </location>
</feature>
<dbReference type="InterPro" id="IPR014756">
    <property type="entry name" value="Ig_E-set"/>
</dbReference>
<evidence type="ECO:0000256" key="1">
    <source>
        <dbReference type="ARBA" id="ARBA00004418"/>
    </source>
</evidence>
<dbReference type="PANTHER" id="PTHR30504">
    <property type="entry name" value="GLUCANS BIOSYNTHESIS PROTEIN"/>
    <property type="match status" value="1"/>
</dbReference>
<accession>A0A9W6GSU0</accession>
<comment type="subcellular location">
    <subcellularLocation>
        <location evidence="1">Periplasm</location>
    </subcellularLocation>
</comment>
<dbReference type="Gene3D" id="2.60.40.10">
    <property type="entry name" value="Immunoglobulins"/>
    <property type="match status" value="1"/>
</dbReference>
<name>A0A9W6GSU0_9HYPH</name>
<evidence type="ECO:0000256" key="4">
    <source>
        <dbReference type="ARBA" id="ARBA00022764"/>
    </source>
</evidence>
<comment type="pathway">
    <text evidence="2">Glycan metabolism; osmoregulated periplasmic glucan (OPG) biosynthesis.</text>
</comment>
<dbReference type="InterPro" id="IPR007444">
    <property type="entry name" value="Glucan_biosyn_MdoG_C"/>
</dbReference>
<gene>
    <name evidence="7" type="primary">opgG1</name>
    <name evidence="7" type="ORF">LMG27198_12760</name>
</gene>
<dbReference type="SUPFAM" id="SSF81296">
    <property type="entry name" value="E set domains"/>
    <property type="match status" value="1"/>
</dbReference>
<evidence type="ECO:0000259" key="6">
    <source>
        <dbReference type="Pfam" id="PF04349"/>
    </source>
</evidence>
<dbReference type="GO" id="GO:0030288">
    <property type="term" value="C:outer membrane-bounded periplasmic space"/>
    <property type="evidence" value="ECO:0007669"/>
    <property type="project" value="TreeGrafter"/>
</dbReference>
<dbReference type="InterPro" id="IPR014438">
    <property type="entry name" value="Glucan_biosyn_MdoG/MdoD"/>
</dbReference>
<protein>
    <submittedName>
        <fullName evidence="7">Glucans biosynthesis protein G 1</fullName>
    </submittedName>
</protein>
<dbReference type="InterPro" id="IPR011013">
    <property type="entry name" value="Gal_mutarotase_sf_dom"/>
</dbReference>
<reference evidence="7" key="1">
    <citation type="journal article" date="2023" name="Int. J. Syst. Evol. Microbiol.">
        <title>Methylocystis iwaonis sp. nov., a type II methane-oxidizing bacterium from surface soil of a rice paddy field in Japan, and emended description of the genus Methylocystis (ex Whittenbury et al. 1970) Bowman et al. 1993.</title>
        <authorList>
            <person name="Kaise H."/>
            <person name="Sawadogo J.B."/>
            <person name="Alam M.S."/>
            <person name="Ueno C."/>
            <person name="Dianou D."/>
            <person name="Shinjo R."/>
            <person name="Asakawa S."/>
        </authorList>
    </citation>
    <scope>NUCLEOTIDE SEQUENCE</scope>
    <source>
        <strain evidence="7">LMG27198</strain>
    </source>
</reference>
<keyword evidence="8" id="KW-1185">Reference proteome</keyword>
<evidence type="ECO:0000256" key="3">
    <source>
        <dbReference type="ARBA" id="ARBA00009284"/>
    </source>
</evidence>
<dbReference type="Gene3D" id="2.70.98.10">
    <property type="match status" value="1"/>
</dbReference>
<proteinExistence type="inferred from homology"/>
<evidence type="ECO:0000256" key="5">
    <source>
        <dbReference type="SAM" id="SignalP"/>
    </source>
</evidence>
<dbReference type="GO" id="GO:0030246">
    <property type="term" value="F:carbohydrate binding"/>
    <property type="evidence" value="ECO:0007669"/>
    <property type="project" value="InterPro"/>
</dbReference>
<dbReference type="GO" id="GO:0003824">
    <property type="term" value="F:catalytic activity"/>
    <property type="evidence" value="ECO:0007669"/>
    <property type="project" value="InterPro"/>
</dbReference>
<keyword evidence="5" id="KW-0732">Signal</keyword>
<dbReference type="EMBL" id="BSEC01000001">
    <property type="protein sequence ID" value="GLI92284.1"/>
    <property type="molecule type" value="Genomic_DNA"/>
</dbReference>
<dbReference type="SUPFAM" id="SSF74650">
    <property type="entry name" value="Galactose mutarotase-like"/>
    <property type="match status" value="1"/>
</dbReference>
<keyword evidence="4" id="KW-0574">Periplasm</keyword>
<comment type="similarity">
    <text evidence="3">Belongs to the OpgD/OpgG family.</text>
</comment>
<feature type="signal peptide" evidence="5">
    <location>
        <begin position="1"/>
        <end position="19"/>
    </location>
</feature>
<dbReference type="InterPro" id="IPR013783">
    <property type="entry name" value="Ig-like_fold"/>
</dbReference>
<evidence type="ECO:0000313" key="7">
    <source>
        <dbReference type="EMBL" id="GLI92284.1"/>
    </source>
</evidence>
<evidence type="ECO:0000313" key="8">
    <source>
        <dbReference type="Proteomes" id="UP001144323"/>
    </source>
</evidence>
<dbReference type="PANTHER" id="PTHR30504:SF2">
    <property type="entry name" value="GLUCANS BIOSYNTHESIS PROTEIN G"/>
    <property type="match status" value="1"/>
</dbReference>
<sequence length="505" mass="55094">MKAALGAVAAGLAPSVARAQGPQPPAPPAPTPFSREMVVEIARALAAKPYAAPASDLREPFASLTYEQFVGIKMKPGAALWSGENRGFSIEPLHRGNIFTTLVDLYVIENGAAAKIGYDSSRFDYGGLKVPEKLPDLGYSGFRVLHAQPNGGEAELAIFQGASFYRAVAAGQNLGVTARGLSIRTADPRGEEFPAFRSFWIEKPVLGDNALVIHALLDSPSVAGVYRFTVRPGEATLIDTELTLFARTNVDHYGLAGFAAASLHTPLDSRRRNGDLRPMAAATNGIQMLTGAGEWLWRPVSNREELQFSSFVDVNPKGFGALVRNRNIADYQDDDQHWERRPSLWIEPLGEWGEGALQLVEIPSESENNENIVAYWRPKAILPGGGQATFAYRQFWCWEPPSRPPLATAAHALAGHAPGVKRRRFVVVFSGDILGDQQKTARLSAALTTSPGSATNVRTFLDPQAKTCRVVFDVDPAGENYCEIRLVLRADEEPLSETWLYRWTP</sequence>
<dbReference type="GO" id="GO:0051274">
    <property type="term" value="P:beta-glucan biosynthetic process"/>
    <property type="evidence" value="ECO:0007669"/>
    <property type="project" value="TreeGrafter"/>
</dbReference>